<organism evidence="2 3">
    <name type="scientific">Streptomyces minutiscleroticus</name>
    <dbReference type="NCBI Taxonomy" id="68238"/>
    <lineage>
        <taxon>Bacteria</taxon>
        <taxon>Bacillati</taxon>
        <taxon>Actinomycetota</taxon>
        <taxon>Actinomycetes</taxon>
        <taxon>Kitasatosporales</taxon>
        <taxon>Streptomycetaceae</taxon>
        <taxon>Streptomyces</taxon>
    </lineage>
</organism>
<protein>
    <submittedName>
        <fullName evidence="2">NmrA family transcriptional regulator</fullName>
    </submittedName>
</protein>
<evidence type="ECO:0000313" key="3">
    <source>
        <dbReference type="Proteomes" id="UP000619244"/>
    </source>
</evidence>
<sequence length="283" mass="30309">MSNDTTSNDTTLVLGATGKTGRRVAARLRLRGTQVRAASRTSRTRFDWSDPSGWDTALQGVDAVYVVPPPVPGPVHEFVARAEAAGVRRLVLLSGHGADTWGDSTFGLEMRSAEDAVRGSALEWTVLRASNFDQNFDEDLFHAPLVAGELALPAGAVPEPFIDIEDVADAAAAVLAEPGRHAGRVYELTGPRALTFAEAVELISRASGLPMTYRQIPSAEYAATLVKEGWAEDDAHHVAEMFVLMERGVIAEATDGVATVLGRAPRTFEDYVVRAAAAGAWRR</sequence>
<keyword evidence="3" id="KW-1185">Reference proteome</keyword>
<dbReference type="SUPFAM" id="SSF51735">
    <property type="entry name" value="NAD(P)-binding Rossmann-fold domains"/>
    <property type="match status" value="1"/>
</dbReference>
<dbReference type="Gene3D" id="3.40.50.720">
    <property type="entry name" value="NAD(P)-binding Rossmann-like Domain"/>
    <property type="match status" value="1"/>
</dbReference>
<dbReference type="InterPro" id="IPR016040">
    <property type="entry name" value="NAD(P)-bd_dom"/>
</dbReference>
<reference evidence="2" key="1">
    <citation type="journal article" date="2014" name="Int. J. Syst. Evol. Microbiol.">
        <title>Complete genome sequence of Corynebacterium casei LMG S-19264T (=DSM 44701T), isolated from a smear-ripened cheese.</title>
        <authorList>
            <consortium name="US DOE Joint Genome Institute (JGI-PGF)"/>
            <person name="Walter F."/>
            <person name="Albersmeier A."/>
            <person name="Kalinowski J."/>
            <person name="Ruckert C."/>
        </authorList>
    </citation>
    <scope>NUCLEOTIDE SEQUENCE</scope>
    <source>
        <strain evidence="2">JCM 4790</strain>
    </source>
</reference>
<dbReference type="InterPro" id="IPR051604">
    <property type="entry name" value="Ergot_Alk_Oxidoreductase"/>
</dbReference>
<dbReference type="InterPro" id="IPR036291">
    <property type="entry name" value="NAD(P)-bd_dom_sf"/>
</dbReference>
<feature type="domain" description="NAD(P)-binding" evidence="1">
    <location>
        <begin position="15"/>
        <end position="178"/>
    </location>
</feature>
<dbReference type="EMBL" id="BMVU01000006">
    <property type="protein sequence ID" value="GGX66379.1"/>
    <property type="molecule type" value="Genomic_DNA"/>
</dbReference>
<dbReference type="Proteomes" id="UP000619244">
    <property type="component" value="Unassembled WGS sequence"/>
</dbReference>
<evidence type="ECO:0000259" key="1">
    <source>
        <dbReference type="Pfam" id="PF13460"/>
    </source>
</evidence>
<dbReference type="RefSeq" id="WP_190189923.1">
    <property type="nucleotide sequence ID" value="NZ_BMVU01000006.1"/>
</dbReference>
<dbReference type="PANTHER" id="PTHR43162">
    <property type="match status" value="1"/>
</dbReference>
<dbReference type="Gene3D" id="3.90.25.10">
    <property type="entry name" value="UDP-galactose 4-epimerase, domain 1"/>
    <property type="match status" value="1"/>
</dbReference>
<reference evidence="2" key="2">
    <citation type="submission" date="2020-09" db="EMBL/GenBank/DDBJ databases">
        <authorList>
            <person name="Sun Q."/>
            <person name="Ohkuma M."/>
        </authorList>
    </citation>
    <scope>NUCLEOTIDE SEQUENCE</scope>
    <source>
        <strain evidence="2">JCM 4790</strain>
    </source>
</reference>
<dbReference type="Pfam" id="PF13460">
    <property type="entry name" value="NAD_binding_10"/>
    <property type="match status" value="1"/>
</dbReference>
<evidence type="ECO:0000313" key="2">
    <source>
        <dbReference type="EMBL" id="GGX66379.1"/>
    </source>
</evidence>
<comment type="caution">
    <text evidence="2">The sequence shown here is derived from an EMBL/GenBank/DDBJ whole genome shotgun (WGS) entry which is preliminary data.</text>
</comment>
<dbReference type="AlphaFoldDB" id="A0A918KK62"/>
<proteinExistence type="predicted"/>
<gene>
    <name evidence="2" type="ORF">GCM10010358_21010</name>
</gene>
<accession>A0A918KK62</accession>
<dbReference type="PANTHER" id="PTHR43162:SF1">
    <property type="entry name" value="PRESTALK A DIFFERENTIATION PROTEIN A"/>
    <property type="match status" value="1"/>
</dbReference>
<name>A0A918KK62_9ACTN</name>